<dbReference type="Proteomes" id="UP001224739">
    <property type="component" value="Unassembled WGS sequence"/>
</dbReference>
<comment type="caution">
    <text evidence="8">The sequence shown here is derived from an EMBL/GenBank/DDBJ whole genome shotgun (WGS) entry which is preliminary data.</text>
</comment>
<reference evidence="8" key="1">
    <citation type="submission" date="2023-06" db="EMBL/GenBank/DDBJ databases">
        <title>Acute promotion of culturable opportunistic pathogens and persistent increase of antibiotic resistance following antibiotic exposure in mouse gut microbiota.</title>
        <authorList>
            <person name="Li L."/>
            <person name="Wang B."/>
            <person name="Sun Y."/>
            <person name="Wang M."/>
            <person name="Xu H."/>
        </authorList>
    </citation>
    <scope>NUCLEOTIDE SEQUENCE</scope>
    <source>
        <strain evidence="8">EPA10_1</strain>
    </source>
</reference>
<evidence type="ECO:0000313" key="9">
    <source>
        <dbReference type="Proteomes" id="UP001224739"/>
    </source>
</evidence>
<dbReference type="GeneID" id="83614150"/>
<name>A0AAW7CWH6_9GAMM</name>
<dbReference type="AlphaFoldDB" id="A0AAW7CWH6"/>
<dbReference type="InterPro" id="IPR029113">
    <property type="entry name" value="Ntox25"/>
</dbReference>
<dbReference type="GO" id="GO:0090729">
    <property type="term" value="F:toxin activity"/>
    <property type="evidence" value="ECO:0007669"/>
    <property type="project" value="UniProtKB-KW"/>
</dbReference>
<feature type="region of interest" description="Disordered" evidence="5">
    <location>
        <begin position="531"/>
        <end position="551"/>
    </location>
</feature>
<keyword evidence="2" id="KW-0800">Toxin</keyword>
<evidence type="ECO:0000256" key="3">
    <source>
        <dbReference type="ARBA" id="ARBA00022913"/>
    </source>
</evidence>
<keyword evidence="3" id="KW-1266">Target cell cytoplasm</keyword>
<dbReference type="Pfam" id="PF15530">
    <property type="entry name" value="Ntox25"/>
    <property type="match status" value="1"/>
</dbReference>
<organism evidence="8 9">
    <name type="scientific">Proteus faecis</name>
    <dbReference type="NCBI Taxonomy" id="2050967"/>
    <lineage>
        <taxon>Bacteria</taxon>
        <taxon>Pseudomonadati</taxon>
        <taxon>Pseudomonadota</taxon>
        <taxon>Gammaproteobacteria</taxon>
        <taxon>Enterobacterales</taxon>
        <taxon>Morganellaceae</taxon>
        <taxon>Proteus</taxon>
    </lineage>
</organism>
<dbReference type="RefSeq" id="WP_286047526.1">
    <property type="nucleotide sequence ID" value="NZ_JASVWL010000020.1"/>
</dbReference>
<feature type="non-terminal residue" evidence="8">
    <location>
        <position position="1"/>
    </location>
</feature>
<comment type="subcellular location">
    <subcellularLocation>
        <location evidence="1">Target cell</location>
        <location evidence="1">Target cell cytoplasm</location>
    </subcellularLocation>
</comment>
<dbReference type="Pfam" id="PF04829">
    <property type="entry name" value="PT-VENN"/>
    <property type="match status" value="1"/>
</dbReference>
<feature type="domain" description="VENN motif-containing" evidence="6">
    <location>
        <begin position="321"/>
        <end position="369"/>
    </location>
</feature>
<evidence type="ECO:0000259" key="6">
    <source>
        <dbReference type="Pfam" id="PF04829"/>
    </source>
</evidence>
<gene>
    <name evidence="8" type="ORF">QSH02_16615</name>
</gene>
<feature type="domain" description="Bacterial toxin 25" evidence="7">
    <location>
        <begin position="382"/>
        <end position="544"/>
    </location>
</feature>
<keyword evidence="4" id="KW-0843">Virulence</keyword>
<dbReference type="InterPro" id="IPR006914">
    <property type="entry name" value="VENN_dom"/>
</dbReference>
<sequence length="551" mass="57925">TGIFAGKEGFDITVGKHTQLDGAVIASEGNAEKNRLDTGTLGFKNIENKAEYRVEHQGGSLSTGGGVGDKLISNMGSALAMGGNKKESSHNTTHAAVSDGKWIIRDTEHQTQDVATLSRDTENAHSALNKIFDKEKEQNRVKEQQLLGEIGVQVRDIVRTEATIRATEKAKADFDIRNYKQDDIDKAKAELIAEGKSAGDRDITALLFNKEVEKNLAESGFGTGGKYTRAMQAATAAVQGVMGGDLKSALANGAAPFIANEIKKHIPDEETDVKLKRTIAHGIANAALALAKGENVAAQATGAMTGEAIGILAEYIYNKQPGELTEREKENVSVWATLASGLAGGLTGGDTQSVANAAQAGKTTVENNTFGPNTFFGQMANSVNPDATLAFDLMGKGTAVDEINKAIEYSHQRPSWGVEYKVKPYVKGEAALGIGPGYFYDASVDPSQFAINGGETLAIGGRVSGQVGIQFGPYFPDMGGTERNTSFGVGFGVGNIEISHGKDGVGLSLGAGPSWGWSGISKSIGGESIDINGSSGTEKYKYEFNNSGADK</sequence>
<dbReference type="EMBL" id="JASVWL010000020">
    <property type="protein sequence ID" value="MDL5356449.1"/>
    <property type="molecule type" value="Genomic_DNA"/>
</dbReference>
<evidence type="ECO:0000256" key="2">
    <source>
        <dbReference type="ARBA" id="ARBA00022656"/>
    </source>
</evidence>
<evidence type="ECO:0000256" key="5">
    <source>
        <dbReference type="SAM" id="MobiDB-lite"/>
    </source>
</evidence>
<evidence type="ECO:0000313" key="8">
    <source>
        <dbReference type="EMBL" id="MDL5356449.1"/>
    </source>
</evidence>
<protein>
    <submittedName>
        <fullName evidence="8">Polymorphic toxin type 25 domain-containing protein</fullName>
    </submittedName>
</protein>
<evidence type="ECO:0000259" key="7">
    <source>
        <dbReference type="Pfam" id="PF15530"/>
    </source>
</evidence>
<accession>A0AAW7CWH6</accession>
<evidence type="ECO:0000256" key="1">
    <source>
        <dbReference type="ARBA" id="ARBA00004219"/>
    </source>
</evidence>
<evidence type="ECO:0000256" key="4">
    <source>
        <dbReference type="ARBA" id="ARBA00023026"/>
    </source>
</evidence>
<proteinExistence type="predicted"/>